<dbReference type="SUPFAM" id="SSF100950">
    <property type="entry name" value="NagB/RpiA/CoA transferase-like"/>
    <property type="match status" value="1"/>
</dbReference>
<dbReference type="GO" id="GO:0006043">
    <property type="term" value="P:glucosamine catabolic process"/>
    <property type="evidence" value="ECO:0007669"/>
    <property type="project" value="TreeGrafter"/>
</dbReference>
<dbReference type="InterPro" id="IPR004547">
    <property type="entry name" value="Glucosamine6P_isomerase"/>
</dbReference>
<evidence type="ECO:0000313" key="4">
    <source>
        <dbReference type="Proteomes" id="UP000602050"/>
    </source>
</evidence>
<dbReference type="PANTHER" id="PTHR11280:SF6">
    <property type="entry name" value="GLUCOSAMINE-6-PHOSPHATE ISOMERASE NAGB"/>
    <property type="match status" value="1"/>
</dbReference>
<dbReference type="RefSeq" id="WP_188393065.1">
    <property type="nucleotide sequence ID" value="NZ_BMEV01000069.1"/>
</dbReference>
<dbReference type="GO" id="GO:0004342">
    <property type="term" value="F:glucosamine-6-phosphate deaminase activity"/>
    <property type="evidence" value="ECO:0007669"/>
    <property type="project" value="InterPro"/>
</dbReference>
<dbReference type="Proteomes" id="UP000602050">
    <property type="component" value="Unassembled WGS sequence"/>
</dbReference>
<dbReference type="EMBL" id="BMEV01000069">
    <property type="protein sequence ID" value="GFZ86702.1"/>
    <property type="molecule type" value="Genomic_DNA"/>
</dbReference>
<protein>
    <submittedName>
        <fullName evidence="3">Glucosamine-6-phosphate deaminase</fullName>
    </submittedName>
</protein>
<dbReference type="AlphaFoldDB" id="A0A8J2XH52"/>
<proteinExistence type="predicted"/>
<evidence type="ECO:0000313" key="3">
    <source>
        <dbReference type="EMBL" id="GFZ86702.1"/>
    </source>
</evidence>
<dbReference type="CDD" id="cd01399">
    <property type="entry name" value="GlcN6P_deaminase"/>
    <property type="match status" value="1"/>
</dbReference>
<organism evidence="3 4">
    <name type="scientific">Compostibacillus humi</name>
    <dbReference type="NCBI Taxonomy" id="1245525"/>
    <lineage>
        <taxon>Bacteria</taxon>
        <taxon>Bacillati</taxon>
        <taxon>Bacillota</taxon>
        <taxon>Bacilli</taxon>
        <taxon>Bacillales</taxon>
        <taxon>Bacillaceae</taxon>
        <taxon>Compostibacillus</taxon>
    </lineage>
</organism>
<feature type="domain" description="Glucosamine/galactosamine-6-phosphate isomerase" evidence="2">
    <location>
        <begin position="20"/>
        <end position="240"/>
    </location>
</feature>
<gene>
    <name evidence="3" type="primary">nagB</name>
    <name evidence="3" type="ORF">GCM10010978_28230</name>
</gene>
<dbReference type="GO" id="GO:0042802">
    <property type="term" value="F:identical protein binding"/>
    <property type="evidence" value="ECO:0007669"/>
    <property type="project" value="TreeGrafter"/>
</dbReference>
<sequence>MYKPIERGKVDKLSYEVYETRKEMGHHAGRKAAEIMKEALQQKDEIRVIFACAPSQNEMLESLLQDEEIDWSKVVGFHMDEYIGLPEDSDQWFKVYLENHLLSKKKLKAFHFIDGTANPDKVMEQYTKLINEKPIDLVCLGVGENGHIAFNDPPVADFEDPYTIKKVALDEFSRQQQVNDGCFPRLEDVPTHALTLTIPALMRADAMVCTVPGTTKAKAIQKMLHDEISVACPATILRTHDRAHLFLDKEAFGK</sequence>
<dbReference type="GO" id="GO:0006046">
    <property type="term" value="P:N-acetylglucosamine catabolic process"/>
    <property type="evidence" value="ECO:0007669"/>
    <property type="project" value="TreeGrafter"/>
</dbReference>
<evidence type="ECO:0000256" key="1">
    <source>
        <dbReference type="ARBA" id="ARBA00023277"/>
    </source>
</evidence>
<dbReference type="Gene3D" id="3.40.50.1360">
    <property type="match status" value="1"/>
</dbReference>
<dbReference type="GO" id="GO:0019262">
    <property type="term" value="P:N-acetylneuraminate catabolic process"/>
    <property type="evidence" value="ECO:0007669"/>
    <property type="project" value="TreeGrafter"/>
</dbReference>
<keyword evidence="1" id="KW-0119">Carbohydrate metabolism</keyword>
<name>A0A8J2XH52_9BACI</name>
<dbReference type="InterPro" id="IPR006148">
    <property type="entry name" value="Glc/Gal-6P_isomerase"/>
</dbReference>
<keyword evidence="4" id="KW-1185">Reference proteome</keyword>
<reference evidence="3" key="2">
    <citation type="submission" date="2020-09" db="EMBL/GenBank/DDBJ databases">
        <authorList>
            <person name="Sun Q."/>
            <person name="Zhou Y."/>
        </authorList>
    </citation>
    <scope>NUCLEOTIDE SEQUENCE</scope>
    <source>
        <strain evidence="3">CGMCC 1.12360</strain>
    </source>
</reference>
<dbReference type="GO" id="GO:0005737">
    <property type="term" value="C:cytoplasm"/>
    <property type="evidence" value="ECO:0007669"/>
    <property type="project" value="TreeGrafter"/>
</dbReference>
<dbReference type="Pfam" id="PF01182">
    <property type="entry name" value="Glucosamine_iso"/>
    <property type="match status" value="1"/>
</dbReference>
<reference evidence="3" key="1">
    <citation type="journal article" date="2014" name="Int. J. Syst. Evol. Microbiol.">
        <title>Complete genome sequence of Corynebacterium casei LMG S-19264T (=DSM 44701T), isolated from a smear-ripened cheese.</title>
        <authorList>
            <consortium name="US DOE Joint Genome Institute (JGI-PGF)"/>
            <person name="Walter F."/>
            <person name="Albersmeier A."/>
            <person name="Kalinowski J."/>
            <person name="Ruckert C."/>
        </authorList>
    </citation>
    <scope>NUCLEOTIDE SEQUENCE</scope>
    <source>
        <strain evidence="3">CGMCC 1.12360</strain>
    </source>
</reference>
<dbReference type="PANTHER" id="PTHR11280">
    <property type="entry name" value="GLUCOSAMINE-6-PHOSPHATE ISOMERASE"/>
    <property type="match status" value="1"/>
</dbReference>
<dbReference type="InterPro" id="IPR037171">
    <property type="entry name" value="NagB/RpiA_transferase-like"/>
</dbReference>
<dbReference type="GO" id="GO:0005975">
    <property type="term" value="P:carbohydrate metabolic process"/>
    <property type="evidence" value="ECO:0007669"/>
    <property type="project" value="InterPro"/>
</dbReference>
<accession>A0A8J2XH52</accession>
<evidence type="ECO:0000259" key="2">
    <source>
        <dbReference type="Pfam" id="PF01182"/>
    </source>
</evidence>
<comment type="caution">
    <text evidence="3">The sequence shown here is derived from an EMBL/GenBank/DDBJ whole genome shotgun (WGS) entry which is preliminary data.</text>
</comment>